<sequence length="92" mass="10323">MQEEIIAWQFLERTGATRQSIHHRDVRTMHGSHGSSFVATLTMRNMLNKCFDSLRKKGMTGAPLGNHTVASMVWNAGQPQTREKSPKITLTA</sequence>
<proteinExistence type="predicted"/>
<reference evidence="1 2" key="1">
    <citation type="submission" date="2014-12" db="EMBL/GenBank/DDBJ databases">
        <title>Isolation of bacteria from lake water.</title>
        <authorList>
            <person name="Sheng K.-Y."/>
            <person name="Chin P.-S."/>
            <person name="Chan K.-G."/>
            <person name="Tan G.S."/>
        </authorList>
    </citation>
    <scope>NUCLEOTIDE SEQUENCE [LARGE SCALE GENOMIC DNA]</scope>
    <source>
        <strain evidence="1 2">KY4</strain>
    </source>
</reference>
<dbReference type="Proteomes" id="UP000032566">
    <property type="component" value="Unassembled WGS sequence"/>
</dbReference>
<comment type="caution">
    <text evidence="1">The sequence shown here is derived from an EMBL/GenBank/DDBJ whole genome shotgun (WGS) entry which is preliminary data.</text>
</comment>
<evidence type="ECO:0000313" key="1">
    <source>
        <dbReference type="EMBL" id="KJA09569.1"/>
    </source>
</evidence>
<dbReference type="STRING" id="80878.RP29_15815"/>
<gene>
    <name evidence="1" type="ORF">RP29_15815</name>
</gene>
<dbReference type="EMBL" id="JXYQ01000057">
    <property type="protein sequence ID" value="KJA09569.1"/>
    <property type="molecule type" value="Genomic_DNA"/>
</dbReference>
<keyword evidence="2" id="KW-1185">Reference proteome</keyword>
<organism evidence="1 2">
    <name type="scientific">Acidovorax temperans</name>
    <dbReference type="NCBI Taxonomy" id="80878"/>
    <lineage>
        <taxon>Bacteria</taxon>
        <taxon>Pseudomonadati</taxon>
        <taxon>Pseudomonadota</taxon>
        <taxon>Betaproteobacteria</taxon>
        <taxon>Burkholderiales</taxon>
        <taxon>Comamonadaceae</taxon>
        <taxon>Acidovorax</taxon>
    </lineage>
</organism>
<evidence type="ECO:0000313" key="2">
    <source>
        <dbReference type="Proteomes" id="UP000032566"/>
    </source>
</evidence>
<protein>
    <submittedName>
        <fullName evidence="1">Uncharacterized protein</fullName>
    </submittedName>
</protein>
<dbReference type="PATRIC" id="fig|80878.5.peg.3072"/>
<name>A0A0D7K6D1_9BURK</name>
<dbReference type="AlphaFoldDB" id="A0A0D7K6D1"/>
<accession>A0A0D7K6D1</accession>